<gene>
    <name evidence="2" type="ORF">FB472_1500</name>
</gene>
<reference evidence="2 3" key="1">
    <citation type="submission" date="2019-06" db="EMBL/GenBank/DDBJ databases">
        <title>Sequencing the genomes of 1000 actinobacteria strains.</title>
        <authorList>
            <person name="Klenk H.-P."/>
        </authorList>
    </citation>
    <scope>NUCLEOTIDE SEQUENCE [LARGE SCALE GENOMIC DNA]</scope>
    <source>
        <strain evidence="2 3">DSM 21947</strain>
    </source>
</reference>
<name>A0A8H2PY23_9MICO</name>
<protein>
    <submittedName>
        <fullName evidence="2">Uncharacterized protein</fullName>
    </submittedName>
</protein>
<sequence>MKRSLPRFLVFFTVTVVAGAALILIVPRAFDPDASLHAWIPIALSVLFAVGAFFAWRVRPHLAGPDQLVPTPEEKRP</sequence>
<dbReference type="AlphaFoldDB" id="A0A8H2PY23"/>
<keyword evidence="3" id="KW-1185">Reference proteome</keyword>
<keyword evidence="1" id="KW-1133">Transmembrane helix</keyword>
<evidence type="ECO:0000313" key="2">
    <source>
        <dbReference type="EMBL" id="TQO19899.1"/>
    </source>
</evidence>
<accession>A0A8H2PY23</accession>
<feature type="transmembrane region" description="Helical" evidence="1">
    <location>
        <begin position="7"/>
        <end position="30"/>
    </location>
</feature>
<evidence type="ECO:0000256" key="1">
    <source>
        <dbReference type="SAM" id="Phobius"/>
    </source>
</evidence>
<proteinExistence type="predicted"/>
<comment type="caution">
    <text evidence="2">The sequence shown here is derived from an EMBL/GenBank/DDBJ whole genome shotgun (WGS) entry which is preliminary data.</text>
</comment>
<feature type="transmembrane region" description="Helical" evidence="1">
    <location>
        <begin position="36"/>
        <end position="56"/>
    </location>
</feature>
<evidence type="ECO:0000313" key="3">
    <source>
        <dbReference type="Proteomes" id="UP000316560"/>
    </source>
</evidence>
<organism evidence="2 3">
    <name type="scientific">Rhodoglobus vestalii</name>
    <dbReference type="NCBI Taxonomy" id="193384"/>
    <lineage>
        <taxon>Bacteria</taxon>
        <taxon>Bacillati</taxon>
        <taxon>Actinomycetota</taxon>
        <taxon>Actinomycetes</taxon>
        <taxon>Micrococcales</taxon>
        <taxon>Microbacteriaceae</taxon>
        <taxon>Rhodoglobus</taxon>
    </lineage>
</organism>
<keyword evidence="1" id="KW-0472">Membrane</keyword>
<dbReference type="Proteomes" id="UP000316560">
    <property type="component" value="Unassembled WGS sequence"/>
</dbReference>
<dbReference type="EMBL" id="VFRA01000001">
    <property type="protein sequence ID" value="TQO19899.1"/>
    <property type="molecule type" value="Genomic_DNA"/>
</dbReference>
<keyword evidence="1" id="KW-0812">Transmembrane</keyword>